<dbReference type="EMBL" id="JACIES010000005">
    <property type="protein sequence ID" value="MBB4026491.1"/>
    <property type="molecule type" value="Genomic_DNA"/>
</dbReference>
<dbReference type="PANTHER" id="PTHR45663:SF11">
    <property type="entry name" value="GEO12009P1"/>
    <property type="match status" value="1"/>
</dbReference>
<feature type="domain" description="Thioredoxin" evidence="7">
    <location>
        <begin position="1"/>
        <end position="118"/>
    </location>
</feature>
<dbReference type="GO" id="GO:0005829">
    <property type="term" value="C:cytosol"/>
    <property type="evidence" value="ECO:0007669"/>
    <property type="project" value="TreeGrafter"/>
</dbReference>
<protein>
    <recommendedName>
        <fullName evidence="6">Thioredoxin</fullName>
    </recommendedName>
</protein>
<name>A0A7W6HWW9_9BACT</name>
<keyword evidence="4" id="KW-1015">Disulfide bond</keyword>
<reference evidence="8 9" key="1">
    <citation type="submission" date="2020-08" db="EMBL/GenBank/DDBJ databases">
        <title>Genomic Encyclopedia of Type Strains, Phase IV (KMG-IV): sequencing the most valuable type-strain genomes for metagenomic binning, comparative biology and taxonomic classification.</title>
        <authorList>
            <person name="Goeker M."/>
        </authorList>
    </citation>
    <scope>NUCLEOTIDE SEQUENCE [LARGE SCALE GENOMIC DNA]</scope>
    <source>
        <strain evidence="8 9">DSM 105721</strain>
    </source>
</reference>
<comment type="caution">
    <text evidence="8">The sequence shown here is derived from an EMBL/GenBank/DDBJ whole genome shotgun (WGS) entry which is preliminary data.</text>
</comment>
<dbReference type="GO" id="GO:0045454">
    <property type="term" value="P:cell redox homeostasis"/>
    <property type="evidence" value="ECO:0007669"/>
    <property type="project" value="TreeGrafter"/>
</dbReference>
<dbReference type="PANTHER" id="PTHR45663">
    <property type="entry name" value="GEO12009P1"/>
    <property type="match status" value="1"/>
</dbReference>
<evidence type="ECO:0000256" key="1">
    <source>
        <dbReference type="ARBA" id="ARBA00008987"/>
    </source>
</evidence>
<keyword evidence="3" id="KW-0249">Electron transport</keyword>
<evidence type="ECO:0000256" key="6">
    <source>
        <dbReference type="NCBIfam" id="TIGR01068"/>
    </source>
</evidence>
<gene>
    <name evidence="8" type="ORF">GGR14_002285</name>
</gene>
<proteinExistence type="inferred from homology"/>
<dbReference type="Proteomes" id="UP000546007">
    <property type="component" value="Unassembled WGS sequence"/>
</dbReference>
<dbReference type="PROSITE" id="PS00194">
    <property type="entry name" value="THIOREDOXIN_1"/>
    <property type="match status" value="1"/>
</dbReference>
<keyword evidence="9" id="KW-1185">Reference proteome</keyword>
<accession>A0A7W6HWW9</accession>
<dbReference type="PRINTS" id="PR00421">
    <property type="entry name" value="THIOREDOXIN"/>
</dbReference>
<dbReference type="InterPro" id="IPR036249">
    <property type="entry name" value="Thioredoxin-like_sf"/>
</dbReference>
<dbReference type="InterPro" id="IPR013766">
    <property type="entry name" value="Thioredoxin_domain"/>
</dbReference>
<dbReference type="SUPFAM" id="SSF52833">
    <property type="entry name" value="Thioredoxin-like"/>
    <property type="match status" value="1"/>
</dbReference>
<evidence type="ECO:0000259" key="7">
    <source>
        <dbReference type="PROSITE" id="PS51352"/>
    </source>
</evidence>
<keyword evidence="2" id="KW-0813">Transport</keyword>
<comment type="similarity">
    <text evidence="1">Belongs to the thioredoxin family.</text>
</comment>
<dbReference type="RefSeq" id="WP_229782956.1">
    <property type="nucleotide sequence ID" value="NZ_AP028155.1"/>
</dbReference>
<dbReference type="NCBIfam" id="TIGR01068">
    <property type="entry name" value="thioredoxin"/>
    <property type="match status" value="1"/>
</dbReference>
<dbReference type="PROSITE" id="PS51352">
    <property type="entry name" value="THIOREDOXIN_2"/>
    <property type="match status" value="1"/>
</dbReference>
<organism evidence="8 9">
    <name type="scientific">Butyricimonas faecihominis</name>
    <dbReference type="NCBI Taxonomy" id="1472416"/>
    <lineage>
        <taxon>Bacteria</taxon>
        <taxon>Pseudomonadati</taxon>
        <taxon>Bacteroidota</taxon>
        <taxon>Bacteroidia</taxon>
        <taxon>Bacteroidales</taxon>
        <taxon>Odoribacteraceae</taxon>
        <taxon>Butyricimonas</taxon>
    </lineage>
</organism>
<dbReference type="GO" id="GO:0015035">
    <property type="term" value="F:protein-disulfide reductase activity"/>
    <property type="evidence" value="ECO:0007669"/>
    <property type="project" value="UniProtKB-UniRule"/>
</dbReference>
<dbReference type="AlphaFoldDB" id="A0A7W6HWW9"/>
<dbReference type="Pfam" id="PF00085">
    <property type="entry name" value="Thioredoxin"/>
    <property type="match status" value="1"/>
</dbReference>
<evidence type="ECO:0000313" key="8">
    <source>
        <dbReference type="EMBL" id="MBB4026491.1"/>
    </source>
</evidence>
<dbReference type="InterPro" id="IPR017937">
    <property type="entry name" value="Thioredoxin_CS"/>
</dbReference>
<keyword evidence="5" id="KW-0676">Redox-active center</keyword>
<dbReference type="GeneID" id="93101871"/>
<evidence type="ECO:0000256" key="5">
    <source>
        <dbReference type="ARBA" id="ARBA00023284"/>
    </source>
</evidence>
<dbReference type="InterPro" id="IPR005746">
    <property type="entry name" value="Thioredoxin"/>
</dbReference>
<evidence type="ECO:0000256" key="3">
    <source>
        <dbReference type="ARBA" id="ARBA00022982"/>
    </source>
</evidence>
<dbReference type="CDD" id="cd02947">
    <property type="entry name" value="TRX_family"/>
    <property type="match status" value="1"/>
</dbReference>
<evidence type="ECO:0000256" key="4">
    <source>
        <dbReference type="ARBA" id="ARBA00023157"/>
    </source>
</evidence>
<evidence type="ECO:0000256" key="2">
    <source>
        <dbReference type="ARBA" id="ARBA00022448"/>
    </source>
</evidence>
<dbReference type="Gene3D" id="3.40.30.10">
    <property type="entry name" value="Glutaredoxin"/>
    <property type="match status" value="1"/>
</dbReference>
<evidence type="ECO:0000313" key="9">
    <source>
        <dbReference type="Proteomes" id="UP000546007"/>
    </source>
</evidence>
<sequence length="119" mass="13997">MTMIEHLTKDSFKRKVFDYQNERVYRFEGERPVVIDFYTNWCVPCKTIAPILEELQREYEGKVDIYKVDSDMEKELVKAFNVRSIPTLMFVPVEGQPQVGCGAVSKGELKHFFNQVFHI</sequence>